<reference evidence="1" key="2">
    <citation type="journal article" date="2015" name="Fish Shellfish Immunol.">
        <title>Early steps in the European eel (Anguilla anguilla)-Vibrio vulnificus interaction in the gills: Role of the RtxA13 toxin.</title>
        <authorList>
            <person name="Callol A."/>
            <person name="Pajuelo D."/>
            <person name="Ebbesson L."/>
            <person name="Teles M."/>
            <person name="MacKenzie S."/>
            <person name="Amaro C."/>
        </authorList>
    </citation>
    <scope>NUCLEOTIDE SEQUENCE</scope>
</reference>
<proteinExistence type="predicted"/>
<sequence>MYVSDSVKPVILFYGGIQGYLIGSNKTAIDCSREPPILQG</sequence>
<dbReference type="AlphaFoldDB" id="A0A0E9VBQ7"/>
<protein>
    <submittedName>
        <fullName evidence="1">Uncharacterized protein</fullName>
    </submittedName>
</protein>
<name>A0A0E9VBQ7_ANGAN</name>
<reference evidence="1" key="1">
    <citation type="submission" date="2014-11" db="EMBL/GenBank/DDBJ databases">
        <authorList>
            <person name="Amaro Gonzalez C."/>
        </authorList>
    </citation>
    <scope>NUCLEOTIDE SEQUENCE</scope>
</reference>
<accession>A0A0E9VBQ7</accession>
<dbReference type="EMBL" id="GBXM01033131">
    <property type="protein sequence ID" value="JAH75446.1"/>
    <property type="molecule type" value="Transcribed_RNA"/>
</dbReference>
<evidence type="ECO:0000313" key="1">
    <source>
        <dbReference type="EMBL" id="JAH75446.1"/>
    </source>
</evidence>
<organism evidence="1">
    <name type="scientific">Anguilla anguilla</name>
    <name type="common">European freshwater eel</name>
    <name type="synonym">Muraena anguilla</name>
    <dbReference type="NCBI Taxonomy" id="7936"/>
    <lineage>
        <taxon>Eukaryota</taxon>
        <taxon>Metazoa</taxon>
        <taxon>Chordata</taxon>
        <taxon>Craniata</taxon>
        <taxon>Vertebrata</taxon>
        <taxon>Euteleostomi</taxon>
        <taxon>Actinopterygii</taxon>
        <taxon>Neopterygii</taxon>
        <taxon>Teleostei</taxon>
        <taxon>Anguilliformes</taxon>
        <taxon>Anguillidae</taxon>
        <taxon>Anguilla</taxon>
    </lineage>
</organism>